<geneLocation type="plasmid" evidence="2">
    <name>III</name>
</geneLocation>
<dbReference type="Proteomes" id="UP000255505">
    <property type="component" value="Plasmid III"/>
</dbReference>
<sequence length="152" mass="16636">MRSSASWRPAASSSPSPALPARPRRVVRLARLAQVALRAPAPSSRAASPAFAASRDFPPRSVASSALAPSLGGPRSSGWAGLGIVKVTRTLFYVWVIMHSENGDSKASGWWMGRFGGSRRVDTPRWRRRICAPLHEPYKAQIRNNPYVKRMS</sequence>
<organism evidence="2 3">
    <name type="scientific">Cupriavidus taiwanensis</name>
    <dbReference type="NCBI Taxonomy" id="164546"/>
    <lineage>
        <taxon>Bacteria</taxon>
        <taxon>Pseudomonadati</taxon>
        <taxon>Pseudomonadota</taxon>
        <taxon>Betaproteobacteria</taxon>
        <taxon>Burkholderiales</taxon>
        <taxon>Burkholderiaceae</taxon>
        <taxon>Cupriavidus</taxon>
    </lineage>
</organism>
<protein>
    <submittedName>
        <fullName evidence="2">Uncharacterized protein</fullName>
    </submittedName>
</protein>
<gene>
    <name evidence="2" type="ORF">CT19425_P30062</name>
</gene>
<dbReference type="EMBL" id="LT991978">
    <property type="protein sequence ID" value="SPK77213.1"/>
    <property type="molecule type" value="Genomic_DNA"/>
</dbReference>
<feature type="region of interest" description="Disordered" evidence="1">
    <location>
        <begin position="43"/>
        <end position="75"/>
    </location>
</feature>
<dbReference type="AlphaFoldDB" id="A0A375IR98"/>
<evidence type="ECO:0000256" key="1">
    <source>
        <dbReference type="SAM" id="MobiDB-lite"/>
    </source>
</evidence>
<evidence type="ECO:0000313" key="3">
    <source>
        <dbReference type="Proteomes" id="UP000255505"/>
    </source>
</evidence>
<reference evidence="2 3" key="1">
    <citation type="submission" date="2018-01" db="EMBL/GenBank/DDBJ databases">
        <authorList>
            <person name="Gaut B.S."/>
            <person name="Morton B.R."/>
            <person name="Clegg M.T."/>
            <person name="Duvall M.R."/>
        </authorList>
    </citation>
    <scope>NUCLEOTIDE SEQUENCE [LARGE SCALE GENOMIC DNA]</scope>
    <source>
        <strain evidence="2">Cupriavidus taiwanensis LMG 19425</strain>
        <plasmid evidence="3">Plasmid iii</plasmid>
    </source>
</reference>
<feature type="region of interest" description="Disordered" evidence="1">
    <location>
        <begin position="1"/>
        <end position="22"/>
    </location>
</feature>
<keyword evidence="2" id="KW-0614">Plasmid</keyword>
<name>A0A375IR98_9BURK</name>
<evidence type="ECO:0000313" key="2">
    <source>
        <dbReference type="EMBL" id="SPK77213.1"/>
    </source>
</evidence>
<accession>A0A375IR98</accession>
<feature type="compositionally biased region" description="Low complexity" evidence="1">
    <location>
        <begin position="43"/>
        <end position="60"/>
    </location>
</feature>
<proteinExistence type="predicted"/>
<feature type="compositionally biased region" description="Low complexity" evidence="1">
    <location>
        <begin position="1"/>
        <end position="21"/>
    </location>
</feature>